<keyword evidence="9" id="KW-1185">Reference proteome</keyword>
<evidence type="ECO:0000313" key="8">
    <source>
        <dbReference type="EMBL" id="WZK90068.1"/>
    </source>
</evidence>
<evidence type="ECO:0000313" key="9">
    <source>
        <dbReference type="Proteomes" id="UP001623232"/>
    </source>
</evidence>
<dbReference type="RefSeq" id="WP_406648584.1">
    <property type="nucleotide sequence ID" value="NZ_CP123584.1"/>
</dbReference>
<dbReference type="Proteomes" id="UP001623232">
    <property type="component" value="Chromosome"/>
</dbReference>
<proteinExistence type="predicted"/>
<organism evidence="8 9">
    <name type="scientific">Aliisedimentitalea scapharcae</name>
    <dbReference type="NCBI Taxonomy" id="1524259"/>
    <lineage>
        <taxon>Bacteria</taxon>
        <taxon>Pseudomonadati</taxon>
        <taxon>Pseudomonadota</taxon>
        <taxon>Alphaproteobacteria</taxon>
        <taxon>Rhodobacterales</taxon>
        <taxon>Roseobacteraceae</taxon>
        <taxon>Aliisedimentitalea</taxon>
    </lineage>
</organism>
<dbReference type="InterPro" id="IPR002528">
    <property type="entry name" value="MATE_fam"/>
</dbReference>
<evidence type="ECO:0000256" key="5">
    <source>
        <dbReference type="ARBA" id="ARBA00022989"/>
    </source>
</evidence>
<evidence type="ECO:0000256" key="3">
    <source>
        <dbReference type="ARBA" id="ARBA00022475"/>
    </source>
</evidence>
<evidence type="ECO:0000256" key="2">
    <source>
        <dbReference type="ARBA" id="ARBA00022448"/>
    </source>
</evidence>
<feature type="transmembrane region" description="Helical" evidence="7">
    <location>
        <begin position="57"/>
        <end position="81"/>
    </location>
</feature>
<dbReference type="PANTHER" id="PTHR43549">
    <property type="entry name" value="MULTIDRUG RESISTANCE PROTEIN YPNP-RELATED"/>
    <property type="match status" value="1"/>
</dbReference>
<keyword evidence="5 7" id="KW-1133">Transmembrane helix</keyword>
<keyword evidence="3" id="KW-1003">Cell membrane</keyword>
<protein>
    <submittedName>
        <fullName evidence="8">MATE family efflux transporter</fullName>
    </submittedName>
</protein>
<feature type="transmembrane region" description="Helical" evidence="7">
    <location>
        <begin position="355"/>
        <end position="374"/>
    </location>
</feature>
<dbReference type="InterPro" id="IPR048279">
    <property type="entry name" value="MdtK-like"/>
</dbReference>
<keyword evidence="2" id="KW-0813">Transport</keyword>
<comment type="subcellular location">
    <subcellularLocation>
        <location evidence="1">Cell inner membrane</location>
        <topology evidence="1">Multi-pass membrane protein</topology>
    </subcellularLocation>
</comment>
<feature type="transmembrane region" description="Helical" evidence="7">
    <location>
        <begin position="20"/>
        <end position="45"/>
    </location>
</feature>
<feature type="transmembrane region" description="Helical" evidence="7">
    <location>
        <begin position="273"/>
        <end position="301"/>
    </location>
</feature>
<feature type="transmembrane region" description="Helical" evidence="7">
    <location>
        <begin position="101"/>
        <end position="120"/>
    </location>
</feature>
<keyword evidence="6 7" id="KW-0472">Membrane</keyword>
<feature type="transmembrane region" description="Helical" evidence="7">
    <location>
        <begin position="140"/>
        <end position="161"/>
    </location>
</feature>
<dbReference type="EMBL" id="CP123584">
    <property type="protein sequence ID" value="WZK90068.1"/>
    <property type="molecule type" value="Genomic_DNA"/>
</dbReference>
<evidence type="ECO:0000256" key="6">
    <source>
        <dbReference type="ARBA" id="ARBA00023136"/>
    </source>
</evidence>
<feature type="transmembrane region" description="Helical" evidence="7">
    <location>
        <begin position="394"/>
        <end position="412"/>
    </location>
</feature>
<accession>A0ABZ2XVD8</accession>
<evidence type="ECO:0000256" key="1">
    <source>
        <dbReference type="ARBA" id="ARBA00004429"/>
    </source>
</evidence>
<evidence type="ECO:0000256" key="7">
    <source>
        <dbReference type="SAM" id="Phobius"/>
    </source>
</evidence>
<feature type="transmembrane region" description="Helical" evidence="7">
    <location>
        <begin position="418"/>
        <end position="437"/>
    </location>
</feature>
<feature type="transmembrane region" description="Helical" evidence="7">
    <location>
        <begin position="199"/>
        <end position="219"/>
    </location>
</feature>
<dbReference type="InterPro" id="IPR052031">
    <property type="entry name" value="Membrane_Transporter-Flippase"/>
</dbReference>
<name>A0ABZ2XVD8_9RHOB</name>
<dbReference type="PANTHER" id="PTHR43549:SF2">
    <property type="entry name" value="MULTIDRUG RESISTANCE PROTEIN NORM-RELATED"/>
    <property type="match status" value="1"/>
</dbReference>
<evidence type="ECO:0000256" key="4">
    <source>
        <dbReference type="ARBA" id="ARBA00022692"/>
    </source>
</evidence>
<keyword evidence="4 7" id="KW-0812">Transmembrane</keyword>
<feature type="transmembrane region" description="Helical" evidence="7">
    <location>
        <begin position="173"/>
        <end position="193"/>
    </location>
</feature>
<feature type="transmembrane region" description="Helical" evidence="7">
    <location>
        <begin position="321"/>
        <end position="343"/>
    </location>
</feature>
<reference evidence="8 9" key="1">
    <citation type="submission" date="2023-04" db="EMBL/GenBank/DDBJ databases">
        <title>Complete genome sequence of Alisedimentitalea scapharcae.</title>
        <authorList>
            <person name="Rong J.-C."/>
            <person name="Yi M.-L."/>
            <person name="Zhao Q."/>
        </authorList>
    </citation>
    <scope>NUCLEOTIDE SEQUENCE [LARGE SCALE GENOMIC DNA]</scope>
    <source>
        <strain evidence="8 9">KCTC 42119</strain>
    </source>
</reference>
<dbReference type="Pfam" id="PF01554">
    <property type="entry name" value="MatE"/>
    <property type="match status" value="2"/>
</dbReference>
<gene>
    <name evidence="8" type="ORF">QEZ52_05850</name>
</gene>
<dbReference type="NCBIfam" id="TIGR00797">
    <property type="entry name" value="matE"/>
    <property type="match status" value="1"/>
</dbReference>
<dbReference type="PIRSF" id="PIRSF006603">
    <property type="entry name" value="DinF"/>
    <property type="match status" value="1"/>
</dbReference>
<feature type="transmembrane region" description="Helical" evidence="7">
    <location>
        <begin position="240"/>
        <end position="261"/>
    </location>
</feature>
<sequence>MAAVKEQQGRFLTGSTMGHVVRMTLAGAMGITFVFLVDAANLFWIAKLDQPRLMAAIGFSFAIQFLSVSSGIGLMIAATALISRGIGAGKRGLARRQATSVVILAFVIQSLVGLVILVFRHQILALSGATGETAALAARYLAMTVPTLGVMAAGMIASAALRAEGDAMRSMSVTLASGGVAMIIDPIMIYGLGMGLDGAAIGVVVSRFIMLGVAIYFATVSHDLLARPRRRDCWGSLRPYFIIAVPAIMTQLATPVGNYVMTAVMAQFGDDAMAGWAVVGRLTVVAFGGIFSLAGAIGGIFGQNFGARNYERVRCTYRDAVIFGLIYTIVTWAILALSGPMIGRAFALEGLSMQVLTAFTTMGAGGFVFAGLLFVSNSAFNALGKPRRATATNWIRDGLLTLPIAIGLAAWFGATGVIYAQAVCSMLVGLAACLWGWHYVTCLNRQALPPLDLAPPRPYANADRFRRR</sequence>